<accession>A0A6G8R2R8</accession>
<name>A0A6G8R2R8_9CAUD</name>
<proteinExistence type="predicted"/>
<evidence type="ECO:0000313" key="1">
    <source>
        <dbReference type="EMBL" id="QIN94489.1"/>
    </source>
</evidence>
<organism evidence="1 2">
    <name type="scientific">Arthrobacter phage Whytu</name>
    <dbReference type="NCBI Taxonomy" id="2713260"/>
    <lineage>
        <taxon>Viruses</taxon>
        <taxon>Duplodnaviria</taxon>
        <taxon>Heunggongvirae</taxon>
        <taxon>Uroviricota</taxon>
        <taxon>Caudoviricetes</taxon>
        <taxon>Whytuvirus</taxon>
        <taxon>Whytuvirus whytu</taxon>
    </lineage>
</organism>
<keyword evidence="2" id="KW-1185">Reference proteome</keyword>
<dbReference type="EMBL" id="MT024870">
    <property type="protein sequence ID" value="QIN94489.1"/>
    <property type="molecule type" value="Genomic_DNA"/>
</dbReference>
<gene>
    <name evidence="1" type="primary">20</name>
    <name evidence="1" type="ORF">SEA_WHYTU_20</name>
</gene>
<dbReference type="Proteomes" id="UP000501873">
    <property type="component" value="Segment"/>
</dbReference>
<sequence length="50" mass="5481">MTPDPGRVNAWALLGHLENTLRSRGVIDVDGWDEAVTAWTNTNTNTKGTK</sequence>
<dbReference type="RefSeq" id="YP_010761564.1">
    <property type="nucleotide sequence ID" value="NC_073599.1"/>
</dbReference>
<dbReference type="KEGG" id="vg:80090814"/>
<reference evidence="1 2" key="1">
    <citation type="submission" date="2020-02" db="EMBL/GenBank/DDBJ databases">
        <authorList>
            <person name="Nakashima L.G."/>
            <person name="Cayabyab B.C.A.M.I.L.L."/>
            <person name="Fett S.N."/>
            <person name="Liu H."/>
            <person name="Rahman M.U."/>
            <person name="Tse V.Y."/>
            <person name="Vargas A.S."/>
            <person name="Torres C."/>
            <person name="Kapinos A."/>
            <person name="Freise A.C."/>
            <person name="Reddi K."/>
            <person name="Moberg-Parker J."/>
            <person name="Garlena R.A."/>
            <person name="Russell D.A."/>
            <person name="Pope W.H."/>
            <person name="Jacobs-Sera D."/>
            <person name="Hatfull G.F."/>
        </authorList>
    </citation>
    <scope>NUCLEOTIDE SEQUENCE [LARGE SCALE GENOMIC DNA]</scope>
</reference>
<dbReference type="GeneID" id="80090814"/>
<protein>
    <submittedName>
        <fullName evidence="1">Uncharacterized protein</fullName>
    </submittedName>
</protein>
<evidence type="ECO:0000313" key="2">
    <source>
        <dbReference type="Proteomes" id="UP000501873"/>
    </source>
</evidence>